<evidence type="ECO:0000313" key="3">
    <source>
        <dbReference type="Proteomes" id="UP000243579"/>
    </source>
</evidence>
<gene>
    <name evidence="2" type="ORF">ACHHYP_11459</name>
</gene>
<dbReference type="EMBL" id="JNBR01001604">
    <property type="protein sequence ID" value="OQR85753.1"/>
    <property type="molecule type" value="Genomic_DNA"/>
</dbReference>
<sequence length="781" mass="83142">MDRLLLLSALATAVAVDDAAPRPSRAPLPTTLVPWGSPLAAPTAPCTWGGRAHALDWNLTTSVPGSRQCFPNLFAADQPLEFPYPRSSYNYDLDPPVVGPRVQVQWTNGVTNVTAPVAAFDYRTFEMTGDELLFHALPDAPGVYRLAVQAFDWDRASSECRACLAVTDQVRPRATVARAGLCGASTTAPYSPEALAAADDRVRALVRYRATATNNDACSDRRCDAVTVAQTGFLSAFPTAVVDGANAAVDAVPDGWLGCLAAPLSARERQRLTTPLALVDDARECRRSCSYFVALQELYTPFRCGAPPGRPTCAGAASETCALMQAVVLPASHLVARVAVKLKATAGHIADPAAAFPGAGYLPPSARHLHLAIPCYPTNASFSSFCADTVEWRVSDLFELSAELNASQPWGFDAAAPLVTWFVQQGPAWVAVADNKRLAFDKFQDTLVFRAMTPCGQVGEDIAWTVFSHRAEALSVDAWWNSLWSCGGCNVPKADFSVCRFRFDPTSPLVSAMLHPPASCRDAAGRSCRNGCLARGQCNGRSTAASCGQQAGATWCDARGSALLAAAVPRYSLRSLQCVWQYANTSSANWSVAVDVAVDTAFALKLRNADATELSVSCTLTFDPDTGEPAVVKTRSLALSLRNCDGPRFEDHALAFVKDRCDASWRPGVGRQPAPRQACAGHLVFPSTTDAAATVLLTPADDLACCSGPVAAFSCQPLPGHPGLKQCQRADTATALLAAEPQAWPPVALAASLALVFVLVRRRRQPSDTDLSRPLIDGDRC</sequence>
<evidence type="ECO:0000313" key="2">
    <source>
        <dbReference type="EMBL" id="OQR85753.1"/>
    </source>
</evidence>
<keyword evidence="3" id="KW-1185">Reference proteome</keyword>
<comment type="caution">
    <text evidence="2">The sequence shown here is derived from an EMBL/GenBank/DDBJ whole genome shotgun (WGS) entry which is preliminary data.</text>
</comment>
<proteinExistence type="predicted"/>
<dbReference type="OrthoDB" id="73099at2759"/>
<evidence type="ECO:0000256" key="1">
    <source>
        <dbReference type="SAM" id="SignalP"/>
    </source>
</evidence>
<dbReference type="Proteomes" id="UP000243579">
    <property type="component" value="Unassembled WGS sequence"/>
</dbReference>
<feature type="signal peptide" evidence="1">
    <location>
        <begin position="1"/>
        <end position="15"/>
    </location>
</feature>
<keyword evidence="1" id="KW-0732">Signal</keyword>
<dbReference type="STRING" id="1202772.A0A1V9YJ28"/>
<dbReference type="AlphaFoldDB" id="A0A1V9YJ28"/>
<feature type="chain" id="PRO_5012528945" description="Secreted protein" evidence="1">
    <location>
        <begin position="16"/>
        <end position="781"/>
    </location>
</feature>
<evidence type="ECO:0008006" key="4">
    <source>
        <dbReference type="Google" id="ProtNLM"/>
    </source>
</evidence>
<name>A0A1V9YJ28_ACHHY</name>
<reference evidence="2 3" key="1">
    <citation type="journal article" date="2014" name="Genome Biol. Evol.">
        <title>The secreted proteins of Achlya hypogyna and Thraustotheca clavata identify the ancestral oomycete secretome and reveal gene acquisitions by horizontal gene transfer.</title>
        <authorList>
            <person name="Misner I."/>
            <person name="Blouin N."/>
            <person name="Leonard G."/>
            <person name="Richards T.A."/>
            <person name="Lane C.E."/>
        </authorList>
    </citation>
    <scope>NUCLEOTIDE SEQUENCE [LARGE SCALE GENOMIC DNA]</scope>
    <source>
        <strain evidence="2 3">ATCC 48635</strain>
    </source>
</reference>
<protein>
    <recommendedName>
        <fullName evidence="4">Secreted protein</fullName>
    </recommendedName>
</protein>
<accession>A0A1V9YJ28</accession>
<organism evidence="2 3">
    <name type="scientific">Achlya hypogyna</name>
    <name type="common">Oomycete</name>
    <name type="synonym">Protoachlya hypogyna</name>
    <dbReference type="NCBI Taxonomy" id="1202772"/>
    <lineage>
        <taxon>Eukaryota</taxon>
        <taxon>Sar</taxon>
        <taxon>Stramenopiles</taxon>
        <taxon>Oomycota</taxon>
        <taxon>Saprolegniomycetes</taxon>
        <taxon>Saprolegniales</taxon>
        <taxon>Achlyaceae</taxon>
        <taxon>Achlya</taxon>
    </lineage>
</organism>